<organism evidence="6">
    <name type="scientific">Lentimicrobium saccharophilum</name>
    <dbReference type="NCBI Taxonomy" id="1678841"/>
    <lineage>
        <taxon>Bacteria</taxon>
        <taxon>Pseudomonadati</taxon>
        <taxon>Bacteroidota</taxon>
        <taxon>Bacteroidia</taxon>
        <taxon>Bacteroidales</taxon>
        <taxon>Lentimicrobiaceae</taxon>
        <taxon>Lentimicrobium</taxon>
    </lineage>
</organism>
<comment type="function">
    <text evidence="5">Specifically methylates the pseudouridine at position 1915 (m3Psi1915) in 23S rRNA.</text>
</comment>
<evidence type="ECO:0000313" key="6">
    <source>
        <dbReference type="EMBL" id="GAP42885.1"/>
    </source>
</evidence>
<evidence type="ECO:0000256" key="3">
    <source>
        <dbReference type="ARBA" id="ARBA00022691"/>
    </source>
</evidence>
<dbReference type="PATRIC" id="fig|1678841.3.peg.1161"/>
<evidence type="ECO:0000256" key="5">
    <source>
        <dbReference type="HAMAP-Rule" id="MF_00658"/>
    </source>
</evidence>
<dbReference type="AlphaFoldDB" id="A0A0S7BQ68"/>
<keyword evidence="7" id="KW-1185">Reference proteome</keyword>
<evidence type="ECO:0000256" key="4">
    <source>
        <dbReference type="ARBA" id="ARBA00038303"/>
    </source>
</evidence>
<feature type="binding site" evidence="5">
    <location>
        <position position="73"/>
    </location>
    <ligand>
        <name>S-adenosyl-L-methionine</name>
        <dbReference type="ChEBI" id="CHEBI:59789"/>
    </ligand>
</feature>
<comment type="subcellular location">
    <subcellularLocation>
        <location evidence="5">Cytoplasm</location>
    </subcellularLocation>
</comment>
<dbReference type="SUPFAM" id="SSF75217">
    <property type="entry name" value="alpha/beta knot"/>
    <property type="match status" value="1"/>
</dbReference>
<feature type="binding site" evidence="5">
    <location>
        <position position="105"/>
    </location>
    <ligand>
        <name>S-adenosyl-L-methionine</name>
        <dbReference type="ChEBI" id="CHEBI:59789"/>
    </ligand>
</feature>
<gene>
    <name evidence="5" type="primary">rlmH</name>
    <name evidence="6" type="ORF">TBC1_111025</name>
</gene>
<evidence type="ECO:0000313" key="7">
    <source>
        <dbReference type="Proteomes" id="UP000053091"/>
    </source>
</evidence>
<dbReference type="InterPro" id="IPR029026">
    <property type="entry name" value="tRNA_m1G_MTases_N"/>
</dbReference>
<dbReference type="OrthoDB" id="9806643at2"/>
<dbReference type="EC" id="2.1.1.177" evidence="5"/>
<proteinExistence type="inferred from homology"/>
<dbReference type="GO" id="GO:0070038">
    <property type="term" value="F:rRNA (pseudouridine-N3-)-methyltransferase activity"/>
    <property type="evidence" value="ECO:0007669"/>
    <property type="project" value="UniProtKB-UniRule"/>
</dbReference>
<dbReference type="CDD" id="cd18081">
    <property type="entry name" value="RlmH-like"/>
    <property type="match status" value="1"/>
</dbReference>
<feature type="binding site" evidence="5">
    <location>
        <begin position="124"/>
        <end position="129"/>
    </location>
    <ligand>
        <name>S-adenosyl-L-methionine</name>
        <dbReference type="ChEBI" id="CHEBI:59789"/>
    </ligand>
</feature>
<dbReference type="EMBL" id="DF968182">
    <property type="protein sequence ID" value="GAP42885.1"/>
    <property type="molecule type" value="Genomic_DNA"/>
</dbReference>
<evidence type="ECO:0000256" key="1">
    <source>
        <dbReference type="ARBA" id="ARBA00022603"/>
    </source>
</evidence>
<dbReference type="Proteomes" id="UP000053091">
    <property type="component" value="Unassembled WGS sequence"/>
</dbReference>
<comment type="subunit">
    <text evidence="5">Homodimer.</text>
</comment>
<dbReference type="PIRSF" id="PIRSF004505">
    <property type="entry name" value="MT_bac"/>
    <property type="match status" value="1"/>
</dbReference>
<keyword evidence="5" id="KW-0963">Cytoplasm</keyword>
<dbReference type="NCBIfam" id="NF000990">
    <property type="entry name" value="PRK00103.2-4"/>
    <property type="match status" value="1"/>
</dbReference>
<evidence type="ECO:0000256" key="2">
    <source>
        <dbReference type="ARBA" id="ARBA00022679"/>
    </source>
</evidence>
<dbReference type="STRING" id="1678841.TBC1_111025"/>
<dbReference type="Pfam" id="PF02590">
    <property type="entry name" value="SPOUT_MTase"/>
    <property type="match status" value="1"/>
</dbReference>
<protein>
    <recommendedName>
        <fullName evidence="5">Ribosomal RNA large subunit methyltransferase H</fullName>
        <ecNumber evidence="5">2.1.1.177</ecNumber>
    </recommendedName>
    <alternativeName>
        <fullName evidence="5">23S rRNA (pseudouridine1915-N3)-methyltransferase</fullName>
    </alternativeName>
    <alternativeName>
        <fullName evidence="5">23S rRNA m3Psi1915 methyltransferase</fullName>
    </alternativeName>
    <alternativeName>
        <fullName evidence="5">rRNA (pseudouridine-N3-)-methyltransferase RlmH</fullName>
    </alternativeName>
</protein>
<accession>A0A0S7BQ68</accession>
<dbReference type="Gene3D" id="3.40.1280.10">
    <property type="match status" value="1"/>
</dbReference>
<name>A0A0S7BQ68_9BACT</name>
<dbReference type="InterPro" id="IPR003742">
    <property type="entry name" value="RlmH-like"/>
</dbReference>
<keyword evidence="3 5" id="KW-0949">S-adenosyl-L-methionine</keyword>
<dbReference type="GO" id="GO:0005737">
    <property type="term" value="C:cytoplasm"/>
    <property type="evidence" value="ECO:0007669"/>
    <property type="project" value="UniProtKB-SubCell"/>
</dbReference>
<sequence>MRITLLQTGKTDASWLTTGTGEYTGRLSHYIRFDVIDIIPPKNFRQLNPQQLKDAEGKLMLRHFAGADQIVLLDEKGKSYSSEDFAAWIQKIMNAGTRHLMFVIGGAYGFSDEVYAAADALVSLSSMTFSHQMVRLFFTEQLYRAFTILKNEPYHNS</sequence>
<dbReference type="PANTHER" id="PTHR33603:SF1">
    <property type="entry name" value="RIBOSOMAL RNA LARGE SUBUNIT METHYLTRANSFERASE H"/>
    <property type="match status" value="1"/>
</dbReference>
<keyword evidence="5" id="KW-0698">rRNA processing</keyword>
<comment type="similarity">
    <text evidence="4 5">Belongs to the RNA methyltransferase RlmH family.</text>
</comment>
<keyword evidence="2 5" id="KW-0808">Transferase</keyword>
<dbReference type="InterPro" id="IPR029028">
    <property type="entry name" value="Alpha/beta_knot_MTases"/>
</dbReference>
<dbReference type="PANTHER" id="PTHR33603">
    <property type="entry name" value="METHYLTRANSFERASE"/>
    <property type="match status" value="1"/>
</dbReference>
<keyword evidence="1 5" id="KW-0489">Methyltransferase</keyword>
<dbReference type="RefSeq" id="WP_062039415.1">
    <property type="nucleotide sequence ID" value="NZ_DF968182.1"/>
</dbReference>
<dbReference type="HAMAP" id="MF_00658">
    <property type="entry name" value="23SrRNA_methyltr_H"/>
    <property type="match status" value="1"/>
</dbReference>
<comment type="catalytic activity">
    <reaction evidence="5">
        <text>pseudouridine(1915) in 23S rRNA + S-adenosyl-L-methionine = N(3)-methylpseudouridine(1915) in 23S rRNA + S-adenosyl-L-homocysteine + H(+)</text>
        <dbReference type="Rhea" id="RHEA:42752"/>
        <dbReference type="Rhea" id="RHEA-COMP:10221"/>
        <dbReference type="Rhea" id="RHEA-COMP:10222"/>
        <dbReference type="ChEBI" id="CHEBI:15378"/>
        <dbReference type="ChEBI" id="CHEBI:57856"/>
        <dbReference type="ChEBI" id="CHEBI:59789"/>
        <dbReference type="ChEBI" id="CHEBI:65314"/>
        <dbReference type="ChEBI" id="CHEBI:74486"/>
        <dbReference type="EC" id="2.1.1.177"/>
    </reaction>
</comment>
<reference evidence="6" key="1">
    <citation type="journal article" date="2015" name="Genome Announc.">
        <title>Draft Genome Sequence of Bacteroidales Strain TBC1, a Novel Isolate from a Methanogenic Wastewater Treatment System.</title>
        <authorList>
            <person name="Tourlousse D.M."/>
            <person name="Matsuura N."/>
            <person name="Sun L."/>
            <person name="Toyonaga M."/>
            <person name="Kuroda K."/>
            <person name="Ohashi A."/>
            <person name="Cruz R."/>
            <person name="Yamaguchi T."/>
            <person name="Sekiguchi Y."/>
        </authorList>
    </citation>
    <scope>NUCLEOTIDE SEQUENCE [LARGE SCALE GENOMIC DNA]</scope>
    <source>
        <strain evidence="6">TBC1</strain>
    </source>
</reference>